<sequence>MSLFKARTAPFAFASALLVHVSLSAFAAPADHEPPIPPDATLLNISATGVVRSSADNLVAIMTAEERGKNVASVQKQVNATIQKAIQIATDSPTVHSVVKNYSVYRSDDDAQRKTPVWIARQSLHLSSSSNEELLKLVEQLQKQGLALSSMGWEFSPHKQEELEASAELEAIKSFQARIEKIAHTLGKKIGPIRTMNIGERVSPMRSLSLMAAPSMAQSKSNALPQISNEEQDVTATVSGTVLLTP</sequence>
<dbReference type="Proteomes" id="UP000516349">
    <property type="component" value="Chromosome"/>
</dbReference>
<dbReference type="Pfam" id="PF04402">
    <property type="entry name" value="SIMPL"/>
    <property type="match status" value="1"/>
</dbReference>
<evidence type="ECO:0008006" key="4">
    <source>
        <dbReference type="Google" id="ProtNLM"/>
    </source>
</evidence>
<keyword evidence="3" id="KW-1185">Reference proteome</keyword>
<dbReference type="RefSeq" id="WP_203413686.1">
    <property type="nucleotide sequence ID" value="NZ_CP060244.1"/>
</dbReference>
<dbReference type="KEGG" id="ebla:JGUZn3_23350"/>
<dbReference type="PANTHER" id="PTHR34387:SF2">
    <property type="entry name" value="SLR1258 PROTEIN"/>
    <property type="match status" value="1"/>
</dbReference>
<dbReference type="PANTHER" id="PTHR34387">
    <property type="entry name" value="SLR1258 PROTEIN"/>
    <property type="match status" value="1"/>
</dbReference>
<evidence type="ECO:0000313" key="2">
    <source>
        <dbReference type="EMBL" id="QNT79535.1"/>
    </source>
</evidence>
<dbReference type="Gene3D" id="3.30.70.2970">
    <property type="entry name" value="Protein of unknown function (DUF541), domain 2"/>
    <property type="match status" value="1"/>
</dbReference>
<organism evidence="2 3">
    <name type="scientific">Entomobacter blattae</name>
    <dbReference type="NCBI Taxonomy" id="2762277"/>
    <lineage>
        <taxon>Bacteria</taxon>
        <taxon>Pseudomonadati</taxon>
        <taxon>Pseudomonadota</taxon>
        <taxon>Alphaproteobacteria</taxon>
        <taxon>Acetobacterales</taxon>
        <taxon>Acetobacteraceae</taxon>
        <taxon>Entomobacter</taxon>
    </lineage>
</organism>
<reference evidence="2 3" key="1">
    <citation type="submission" date="2020-08" db="EMBL/GenBank/DDBJ databases">
        <title>Complete genome sequence of Entomobacter blattae G55GP.</title>
        <authorList>
            <person name="Poehlein A."/>
            <person name="Guzman J."/>
            <person name="Daniel R."/>
            <person name="Vilcinskas A."/>
        </authorList>
    </citation>
    <scope>NUCLEOTIDE SEQUENCE [LARGE SCALE GENOMIC DNA]</scope>
    <source>
        <strain evidence="2 3">G55GP</strain>
    </source>
</reference>
<dbReference type="Gene3D" id="3.30.110.170">
    <property type="entry name" value="Protein of unknown function (DUF541), domain 1"/>
    <property type="match status" value="1"/>
</dbReference>
<protein>
    <recommendedName>
        <fullName evidence="4">SIMPL domain-containing protein</fullName>
    </recommendedName>
</protein>
<dbReference type="AlphaFoldDB" id="A0A7H1NUS5"/>
<name>A0A7H1NUS5_9PROT</name>
<keyword evidence="1" id="KW-0732">Signal</keyword>
<dbReference type="EMBL" id="CP060244">
    <property type="protein sequence ID" value="QNT79535.1"/>
    <property type="molecule type" value="Genomic_DNA"/>
</dbReference>
<accession>A0A7H1NUS5</accession>
<feature type="signal peptide" evidence="1">
    <location>
        <begin position="1"/>
        <end position="27"/>
    </location>
</feature>
<proteinExistence type="predicted"/>
<feature type="chain" id="PRO_5028916606" description="SIMPL domain-containing protein" evidence="1">
    <location>
        <begin position="28"/>
        <end position="246"/>
    </location>
</feature>
<evidence type="ECO:0000313" key="3">
    <source>
        <dbReference type="Proteomes" id="UP000516349"/>
    </source>
</evidence>
<dbReference type="GO" id="GO:0006974">
    <property type="term" value="P:DNA damage response"/>
    <property type="evidence" value="ECO:0007669"/>
    <property type="project" value="TreeGrafter"/>
</dbReference>
<evidence type="ECO:0000256" key="1">
    <source>
        <dbReference type="SAM" id="SignalP"/>
    </source>
</evidence>
<dbReference type="InterPro" id="IPR007497">
    <property type="entry name" value="SIMPL/DUF541"/>
</dbReference>
<gene>
    <name evidence="2" type="ORF">JGUZn3_23350</name>
</gene>
<dbReference type="InterPro" id="IPR052022">
    <property type="entry name" value="26kDa_periplasmic_antigen"/>
</dbReference>